<feature type="region of interest" description="Disordered" evidence="1">
    <location>
        <begin position="180"/>
        <end position="514"/>
    </location>
</feature>
<dbReference type="EMBL" id="JBHSXN010000002">
    <property type="protein sequence ID" value="MFC6953855.1"/>
    <property type="molecule type" value="Genomic_DNA"/>
</dbReference>
<dbReference type="Proteomes" id="UP001596395">
    <property type="component" value="Unassembled WGS sequence"/>
</dbReference>
<dbReference type="Pfam" id="PF24371">
    <property type="entry name" value="DUF7527"/>
    <property type="match status" value="1"/>
</dbReference>
<dbReference type="InterPro" id="IPR055949">
    <property type="entry name" value="DUF7527"/>
</dbReference>
<evidence type="ECO:0000259" key="2">
    <source>
        <dbReference type="Pfam" id="PF24371"/>
    </source>
</evidence>
<sequence>MDSRTEARVKDWDSRPFSDGYEDLRELADAEFSGAVETGSTTAFVLNGKVVGVVGGDVESFDGASGTIYEAPHPSLPLLFAMREQGGEERAKYYTNDTPISEADGTLSSGSFTGYVELSENVLSGDYYVVYYGGRSMSCAFVGNQEKLITDDEAFDRADDEVGIYTVWDVDIEVQDIPADEEPDDDAAAGAGAGSAGGGAVADAGTGGAGSGADTDAGVGGVGAGAGGGGSPDERVDDTPAAAAEDPSTAVGDDEVAGRESTGGGAEDAVAAPPIDDAEPTVDEDPVVGEAEPASDPTPRRGERDDERRSERPVDDGDAVTRDESAGSDDAPSTTGRRARSETETSSGRNAPGRTAAETPDSTSESDARAVPSDDSTGGAMAEVPDEVMAEVEDEARASEVDDEVAWRETTTIPSINPDRTVEDDDPDPLAAGTSEPTGTTSDARSTTDRDPGPPNSRSSRTDDHATGRQGANGNRGASPNGAAAGGADPDRVTELSEELESVREERDRIAAERNDLEAERDRLAERNDELQARVDDLEDEVAALESDLAAARERLEAETPGEDVVELSPREALEGTNLFVRYGSKSATTLEDVHDSDVGIADLEANLRLEYHTSFDAENAVIDGKAYDEFLYESTPYQFVEWFVYDLVFEIRDTGNENDLGDLYEAFPKVDRVELYGDVSLRYEEDGEEHREQTTFDVVVRDRMGNPLAVANVNASRDPATEEMMVDLQERGTRVKRTSDALAGAFMVTASFFAPEALEIANEATSGGILSRDSKKSYVKLSRKRGYHLCLVETRNGEFHVNVPEL</sequence>
<feature type="compositionally biased region" description="Acidic residues" evidence="1">
    <location>
        <begin position="276"/>
        <end position="287"/>
    </location>
</feature>
<gene>
    <name evidence="3" type="ORF">ACFQGB_13365</name>
</gene>
<name>A0ABD5VI81_9EURY</name>
<organism evidence="3 4">
    <name type="scientific">Halorubellus litoreus</name>
    <dbReference type="NCBI Taxonomy" id="755308"/>
    <lineage>
        <taxon>Archaea</taxon>
        <taxon>Methanobacteriati</taxon>
        <taxon>Methanobacteriota</taxon>
        <taxon>Stenosarchaea group</taxon>
        <taxon>Halobacteria</taxon>
        <taxon>Halobacteriales</taxon>
        <taxon>Halorubellaceae</taxon>
        <taxon>Halorubellus</taxon>
    </lineage>
</organism>
<evidence type="ECO:0000313" key="4">
    <source>
        <dbReference type="Proteomes" id="UP001596395"/>
    </source>
</evidence>
<feature type="compositionally biased region" description="Acidic residues" evidence="1">
    <location>
        <begin position="384"/>
        <end position="394"/>
    </location>
</feature>
<protein>
    <submittedName>
        <fullName evidence="3">Transcriptional regulator</fullName>
    </submittedName>
</protein>
<feature type="compositionally biased region" description="Basic and acidic residues" evidence="1">
    <location>
        <begin position="489"/>
        <end position="514"/>
    </location>
</feature>
<feature type="compositionally biased region" description="Low complexity" evidence="1">
    <location>
        <begin position="472"/>
        <end position="488"/>
    </location>
</feature>
<keyword evidence="4" id="KW-1185">Reference proteome</keyword>
<dbReference type="AlphaFoldDB" id="A0ABD5VI81"/>
<dbReference type="Gene3D" id="1.10.287.1490">
    <property type="match status" value="1"/>
</dbReference>
<reference evidence="3 4" key="1">
    <citation type="journal article" date="2019" name="Int. J. Syst. Evol. Microbiol.">
        <title>The Global Catalogue of Microorganisms (GCM) 10K type strain sequencing project: providing services to taxonomists for standard genome sequencing and annotation.</title>
        <authorList>
            <consortium name="The Broad Institute Genomics Platform"/>
            <consortium name="The Broad Institute Genome Sequencing Center for Infectious Disease"/>
            <person name="Wu L."/>
            <person name="Ma J."/>
        </authorList>
    </citation>
    <scope>NUCLEOTIDE SEQUENCE [LARGE SCALE GENOMIC DNA]</scope>
    <source>
        <strain evidence="3 4">GX26</strain>
    </source>
</reference>
<feature type="compositionally biased region" description="Basic and acidic residues" evidence="1">
    <location>
        <begin position="298"/>
        <end position="325"/>
    </location>
</feature>
<feature type="domain" description="DUF7527" evidence="2">
    <location>
        <begin position="568"/>
        <end position="807"/>
    </location>
</feature>
<evidence type="ECO:0000313" key="3">
    <source>
        <dbReference type="EMBL" id="MFC6953855.1"/>
    </source>
</evidence>
<accession>A0ABD5VI81</accession>
<evidence type="ECO:0000256" key="1">
    <source>
        <dbReference type="SAM" id="MobiDB-lite"/>
    </source>
</evidence>
<feature type="compositionally biased region" description="Gly residues" evidence="1">
    <location>
        <begin position="218"/>
        <end position="231"/>
    </location>
</feature>
<feature type="compositionally biased region" description="Gly residues" evidence="1">
    <location>
        <begin position="191"/>
        <end position="211"/>
    </location>
</feature>
<proteinExistence type="predicted"/>
<dbReference type="RefSeq" id="WP_336350805.1">
    <property type="nucleotide sequence ID" value="NZ_JAZAQL010000002.1"/>
</dbReference>
<comment type="caution">
    <text evidence="3">The sequence shown here is derived from an EMBL/GenBank/DDBJ whole genome shotgun (WGS) entry which is preliminary data.</text>
</comment>